<dbReference type="AlphaFoldDB" id="A0A916ZI58"/>
<protein>
    <submittedName>
        <fullName evidence="2">Uncharacterized protein</fullName>
    </submittedName>
</protein>
<proteinExistence type="predicted"/>
<sequence length="82" mass="8832">MRQKNVDWQIWLREGADPLPCKIVITSRIDPSMPQYEALLTWVPVKSFPASTFTLKPPPGAGSITIGKLAGNSAPAKGVTGQ</sequence>
<evidence type="ECO:0000256" key="1">
    <source>
        <dbReference type="ARBA" id="ARBA00022729"/>
    </source>
</evidence>
<dbReference type="Pfam" id="PF09865">
    <property type="entry name" value="DUF2092"/>
    <property type="match status" value="1"/>
</dbReference>
<dbReference type="Proteomes" id="UP000635071">
    <property type="component" value="Unassembled WGS sequence"/>
</dbReference>
<name>A0A916ZI58_9SPHN</name>
<evidence type="ECO:0000313" key="3">
    <source>
        <dbReference type="Proteomes" id="UP000635071"/>
    </source>
</evidence>
<comment type="caution">
    <text evidence="2">The sequence shown here is derived from an EMBL/GenBank/DDBJ whole genome shotgun (WGS) entry which is preliminary data.</text>
</comment>
<reference evidence="2" key="1">
    <citation type="journal article" date="2014" name="Int. J. Syst. Evol. Microbiol.">
        <title>Complete genome sequence of Corynebacterium casei LMG S-19264T (=DSM 44701T), isolated from a smear-ripened cheese.</title>
        <authorList>
            <consortium name="US DOE Joint Genome Institute (JGI-PGF)"/>
            <person name="Walter F."/>
            <person name="Albersmeier A."/>
            <person name="Kalinowski J."/>
            <person name="Ruckert C."/>
        </authorList>
    </citation>
    <scope>NUCLEOTIDE SEQUENCE</scope>
    <source>
        <strain evidence="2">CGMCC 1.15519</strain>
    </source>
</reference>
<accession>A0A916ZI58</accession>
<keyword evidence="3" id="KW-1185">Reference proteome</keyword>
<organism evidence="2 3">
    <name type="scientific">Sandarakinorhabdus glacialis</name>
    <dbReference type="NCBI Taxonomy" id="1614636"/>
    <lineage>
        <taxon>Bacteria</taxon>
        <taxon>Pseudomonadati</taxon>
        <taxon>Pseudomonadota</taxon>
        <taxon>Alphaproteobacteria</taxon>
        <taxon>Sphingomonadales</taxon>
        <taxon>Sphingosinicellaceae</taxon>
        <taxon>Sandarakinorhabdus</taxon>
    </lineage>
</organism>
<dbReference type="SUPFAM" id="SSF89392">
    <property type="entry name" value="Prokaryotic lipoproteins and lipoprotein localization factors"/>
    <property type="match status" value="1"/>
</dbReference>
<dbReference type="EMBL" id="BMJM01000001">
    <property type="protein sequence ID" value="GGD98062.1"/>
    <property type="molecule type" value="Genomic_DNA"/>
</dbReference>
<gene>
    <name evidence="2" type="ORF">GCM10011529_00090</name>
</gene>
<keyword evidence="1" id="KW-0732">Signal</keyword>
<evidence type="ECO:0000313" key="2">
    <source>
        <dbReference type="EMBL" id="GGD98062.1"/>
    </source>
</evidence>
<dbReference type="InterPro" id="IPR019207">
    <property type="entry name" value="DUF2092"/>
</dbReference>
<dbReference type="RefSeq" id="WP_188760863.1">
    <property type="nucleotide sequence ID" value="NZ_BMJM01000001.1"/>
</dbReference>
<dbReference type="InterPro" id="IPR029046">
    <property type="entry name" value="LolA/LolB/LppX"/>
</dbReference>
<reference evidence="2" key="2">
    <citation type="submission" date="2020-09" db="EMBL/GenBank/DDBJ databases">
        <authorList>
            <person name="Sun Q."/>
            <person name="Zhou Y."/>
        </authorList>
    </citation>
    <scope>NUCLEOTIDE SEQUENCE</scope>
    <source>
        <strain evidence="2">CGMCC 1.15519</strain>
    </source>
</reference>